<dbReference type="OrthoDB" id="73375at2759"/>
<comment type="similarity">
    <text evidence="2">Belongs to the acylphosphatase family.</text>
</comment>
<feature type="chain" id="PRO_5035593912" description="Acylphosphatase-like domain-containing protein" evidence="3">
    <location>
        <begin position="19"/>
        <end position="172"/>
    </location>
</feature>
<dbReference type="EMBL" id="HBIW01012914">
    <property type="protein sequence ID" value="CAE0695648.1"/>
    <property type="molecule type" value="Transcribed_RNA"/>
</dbReference>
<evidence type="ECO:0000259" key="4">
    <source>
        <dbReference type="PROSITE" id="PS51160"/>
    </source>
</evidence>
<accession>A0A7S3ZVT6</accession>
<dbReference type="EMBL" id="CAKKNE010000004">
    <property type="protein sequence ID" value="CAH0372888.1"/>
    <property type="molecule type" value="Genomic_DNA"/>
</dbReference>
<evidence type="ECO:0000313" key="6">
    <source>
        <dbReference type="EMBL" id="CAH0372888.1"/>
    </source>
</evidence>
<name>A0A7S3ZVT6_9STRA</name>
<organism evidence="5">
    <name type="scientific">Pelagomonas calceolata</name>
    <dbReference type="NCBI Taxonomy" id="35677"/>
    <lineage>
        <taxon>Eukaryota</taxon>
        <taxon>Sar</taxon>
        <taxon>Stramenopiles</taxon>
        <taxon>Ochrophyta</taxon>
        <taxon>Pelagophyceae</taxon>
        <taxon>Pelagomonadales</taxon>
        <taxon>Pelagomonadaceae</taxon>
        <taxon>Pelagomonas</taxon>
    </lineage>
</organism>
<proteinExistence type="inferred from homology"/>
<reference evidence="6" key="2">
    <citation type="submission" date="2021-11" db="EMBL/GenBank/DDBJ databases">
        <authorList>
            <consortium name="Genoscope - CEA"/>
            <person name="William W."/>
        </authorList>
    </citation>
    <scope>NUCLEOTIDE SEQUENCE</scope>
</reference>
<gene>
    <name evidence="5" type="ORF">PCAL00307_LOCUS11084</name>
    <name evidence="6" type="ORF">PECAL_4P00480</name>
</gene>
<dbReference type="Gene3D" id="3.30.70.100">
    <property type="match status" value="1"/>
</dbReference>
<keyword evidence="3" id="KW-0732">Signal</keyword>
<dbReference type="InterPro" id="IPR036046">
    <property type="entry name" value="Acylphosphatase-like_dom_sf"/>
</dbReference>
<evidence type="ECO:0000313" key="5">
    <source>
        <dbReference type="EMBL" id="CAE0695648.1"/>
    </source>
</evidence>
<sequence length="172" mass="19462">MPRLVALWWPVLTTVAQPQDPSLVGWRMVDRFAGFRYEVKGPHVVQSGFHTAAEKLADELGCFGWIQDSEFRTVVGEARCAKTVADRFKAFLREGHPTSEVEAVDIYDYPDTKIKLHFSHFKRLGSDRVTCFPAPPHACRDDHLRRWPEGQEYPDGCDEDGCEPIAGSGEEL</sequence>
<protein>
    <recommendedName>
        <fullName evidence="4">Acylphosphatase-like domain-containing protein</fullName>
    </recommendedName>
</protein>
<evidence type="ECO:0000256" key="2">
    <source>
        <dbReference type="RuleBase" id="RU004168"/>
    </source>
</evidence>
<comment type="caution">
    <text evidence="1">Lacks conserved residue(s) required for the propagation of feature annotation.</text>
</comment>
<feature type="signal peptide" evidence="3">
    <location>
        <begin position="1"/>
        <end position="18"/>
    </location>
</feature>
<dbReference type="Pfam" id="PF00708">
    <property type="entry name" value="Acylphosphatase"/>
    <property type="match status" value="1"/>
</dbReference>
<feature type="domain" description="Acylphosphatase-like" evidence="4">
    <location>
        <begin position="34"/>
        <end position="122"/>
    </location>
</feature>
<dbReference type="SUPFAM" id="SSF54975">
    <property type="entry name" value="Acylphosphatase/BLUF domain-like"/>
    <property type="match status" value="1"/>
</dbReference>
<reference evidence="5" key="1">
    <citation type="submission" date="2021-01" db="EMBL/GenBank/DDBJ databases">
        <authorList>
            <person name="Corre E."/>
            <person name="Pelletier E."/>
            <person name="Niang G."/>
            <person name="Scheremetjew M."/>
            <person name="Finn R."/>
            <person name="Kale V."/>
            <person name="Holt S."/>
            <person name="Cochrane G."/>
            <person name="Meng A."/>
            <person name="Brown T."/>
            <person name="Cohen L."/>
        </authorList>
    </citation>
    <scope>NUCLEOTIDE SEQUENCE</scope>
    <source>
        <strain evidence="5">CCMP1756</strain>
    </source>
</reference>
<evidence type="ECO:0000313" key="7">
    <source>
        <dbReference type="Proteomes" id="UP000789595"/>
    </source>
</evidence>
<evidence type="ECO:0000256" key="3">
    <source>
        <dbReference type="SAM" id="SignalP"/>
    </source>
</evidence>
<dbReference type="Proteomes" id="UP000789595">
    <property type="component" value="Unassembled WGS sequence"/>
</dbReference>
<dbReference type="AlphaFoldDB" id="A0A7S3ZVT6"/>
<evidence type="ECO:0000256" key="1">
    <source>
        <dbReference type="PROSITE-ProRule" id="PRU00520"/>
    </source>
</evidence>
<keyword evidence="7" id="KW-1185">Reference proteome</keyword>
<dbReference type="PROSITE" id="PS51160">
    <property type="entry name" value="ACYLPHOSPHATASE_3"/>
    <property type="match status" value="1"/>
</dbReference>
<dbReference type="InterPro" id="IPR001792">
    <property type="entry name" value="Acylphosphatase-like_dom"/>
</dbReference>